<dbReference type="Gene3D" id="2.60.120.10">
    <property type="entry name" value="Jelly Rolls"/>
    <property type="match status" value="1"/>
</dbReference>
<feature type="coiled-coil region" evidence="1">
    <location>
        <begin position="25"/>
        <end position="52"/>
    </location>
</feature>
<dbReference type="Proteomes" id="UP000472270">
    <property type="component" value="Unassembled WGS sequence"/>
</dbReference>
<dbReference type="Gene3D" id="1.20.5.170">
    <property type="match status" value="1"/>
</dbReference>
<accession>A0A673J1B6</accession>
<dbReference type="PROSITE" id="PS50042">
    <property type="entry name" value="CNMP_BINDING_3"/>
    <property type="match status" value="1"/>
</dbReference>
<proteinExistence type="predicted"/>
<dbReference type="SUPFAM" id="SSF51206">
    <property type="entry name" value="cAMP-binding domain-like"/>
    <property type="match status" value="1"/>
</dbReference>
<keyword evidence="4" id="KW-1185">Reference proteome</keyword>
<evidence type="ECO:0000259" key="2">
    <source>
        <dbReference type="PROSITE" id="PS50042"/>
    </source>
</evidence>
<dbReference type="CDD" id="cd12086">
    <property type="entry name" value="DD_cGKI-beta"/>
    <property type="match status" value="1"/>
</dbReference>
<evidence type="ECO:0000256" key="1">
    <source>
        <dbReference type="SAM" id="Coils"/>
    </source>
</evidence>
<dbReference type="Ensembl" id="ENSSRHT00000048795.1">
    <property type="protein sequence ID" value="ENSSRHP00000047464.1"/>
    <property type="gene ID" value="ENSSRHG00000023942.1"/>
</dbReference>
<reference evidence="3" key="1">
    <citation type="submission" date="2025-08" db="UniProtKB">
        <authorList>
            <consortium name="Ensembl"/>
        </authorList>
    </citation>
    <scope>IDENTIFICATION</scope>
</reference>
<dbReference type="InterPro" id="IPR018490">
    <property type="entry name" value="cNMP-bd_dom_sf"/>
</dbReference>
<name>A0A673J1B6_9TELE</name>
<keyword evidence="1" id="KW-0175">Coiled coil</keyword>
<reference evidence="3" key="2">
    <citation type="submission" date="2025-09" db="UniProtKB">
        <authorList>
            <consortium name="Ensembl"/>
        </authorList>
    </citation>
    <scope>IDENTIFICATION</scope>
</reference>
<dbReference type="AlphaFoldDB" id="A0A673J1B6"/>
<protein>
    <recommendedName>
        <fullName evidence="2">Cyclic nucleotide-binding domain-containing protein</fullName>
    </recommendedName>
</protein>
<sequence length="161" mass="18282">MGTLRDLQFALQLKIEELRQRDALIDELELELDAKDDLIRRLQGELDRLRLSAPATARVKSKNLPTISTHPLIAYTATFPQCKSLSIFISFRSQRLIESALAENECMKYLDRDQMRCLVDSAYPMTLKQGVSVVQEGDNGTQAYIVEGEEECENERDTLAS</sequence>
<dbReference type="InterPro" id="IPR000595">
    <property type="entry name" value="cNMP-bd_dom"/>
</dbReference>
<evidence type="ECO:0000313" key="4">
    <source>
        <dbReference type="Proteomes" id="UP000472270"/>
    </source>
</evidence>
<organism evidence="3 4">
    <name type="scientific">Sinocyclocheilus rhinocerous</name>
    <dbReference type="NCBI Taxonomy" id="307959"/>
    <lineage>
        <taxon>Eukaryota</taxon>
        <taxon>Metazoa</taxon>
        <taxon>Chordata</taxon>
        <taxon>Craniata</taxon>
        <taxon>Vertebrata</taxon>
        <taxon>Euteleostomi</taxon>
        <taxon>Actinopterygii</taxon>
        <taxon>Neopterygii</taxon>
        <taxon>Teleostei</taxon>
        <taxon>Ostariophysi</taxon>
        <taxon>Cypriniformes</taxon>
        <taxon>Cyprinidae</taxon>
        <taxon>Cyprininae</taxon>
        <taxon>Sinocyclocheilus</taxon>
    </lineage>
</organism>
<evidence type="ECO:0000313" key="3">
    <source>
        <dbReference type="Ensembl" id="ENSSRHP00000047464.1"/>
    </source>
</evidence>
<feature type="domain" description="Cyclic nucleotide-binding" evidence="2">
    <location>
        <begin position="106"/>
        <end position="147"/>
    </location>
</feature>
<dbReference type="InterPro" id="IPR014710">
    <property type="entry name" value="RmlC-like_jellyroll"/>
</dbReference>